<organism evidence="3">
    <name type="scientific">Sipha flava</name>
    <name type="common">yellow sugarcane aphid</name>
    <dbReference type="NCBI Taxonomy" id="143950"/>
    <lineage>
        <taxon>Eukaryota</taxon>
        <taxon>Metazoa</taxon>
        <taxon>Ecdysozoa</taxon>
        <taxon>Arthropoda</taxon>
        <taxon>Hexapoda</taxon>
        <taxon>Insecta</taxon>
        <taxon>Pterygota</taxon>
        <taxon>Neoptera</taxon>
        <taxon>Paraneoptera</taxon>
        <taxon>Hemiptera</taxon>
        <taxon>Sternorrhyncha</taxon>
        <taxon>Aphidomorpha</taxon>
        <taxon>Aphidoidea</taxon>
        <taxon>Aphididae</taxon>
        <taxon>Sipha</taxon>
    </lineage>
</organism>
<keyword evidence="4" id="KW-1185">Reference proteome</keyword>
<dbReference type="GO" id="GO:0034472">
    <property type="term" value="P:snRNA 3'-end processing"/>
    <property type="evidence" value="ECO:0007669"/>
    <property type="project" value="TreeGrafter"/>
</dbReference>
<dbReference type="Proteomes" id="UP000694846">
    <property type="component" value="Unplaced"/>
</dbReference>
<evidence type="ECO:0000313" key="4">
    <source>
        <dbReference type="Proteomes" id="UP000694846"/>
    </source>
</evidence>
<evidence type="ECO:0000259" key="2">
    <source>
        <dbReference type="Pfam" id="PF14838"/>
    </source>
</evidence>
<reference evidence="5" key="2">
    <citation type="submission" date="2025-04" db="UniProtKB">
        <authorList>
            <consortium name="RefSeq"/>
        </authorList>
    </citation>
    <scope>IDENTIFICATION</scope>
    <source>
        <tissue evidence="5">Whole body</tissue>
    </source>
</reference>
<dbReference type="InterPro" id="IPR029444">
    <property type="entry name" value="INTS5_C"/>
</dbReference>
<protein>
    <submittedName>
        <fullName evidence="3">Integrator complex subunit 5</fullName>
    </submittedName>
    <submittedName>
        <fullName evidence="5">Uncharacterized protein LOC112679297</fullName>
    </submittedName>
</protein>
<dbReference type="OrthoDB" id="69088at2759"/>
<evidence type="ECO:0000313" key="3">
    <source>
        <dbReference type="EMBL" id="MBY74819.1"/>
    </source>
</evidence>
<dbReference type="GO" id="GO:0032039">
    <property type="term" value="C:integrator complex"/>
    <property type="evidence" value="ECO:0007669"/>
    <property type="project" value="InterPro"/>
</dbReference>
<feature type="domain" description="Integrator complex subunit 5 N-terminal" evidence="1">
    <location>
        <begin position="9"/>
        <end position="224"/>
    </location>
</feature>
<proteinExistence type="predicted"/>
<dbReference type="InterPro" id="IPR040316">
    <property type="entry name" value="INTS5"/>
</dbReference>
<dbReference type="InterPro" id="IPR029445">
    <property type="entry name" value="INTS5_N"/>
</dbReference>
<feature type="domain" description="Integrator complex subunit 5 C-terminal" evidence="2">
    <location>
        <begin position="234"/>
        <end position="906"/>
    </location>
</feature>
<dbReference type="Pfam" id="PF14837">
    <property type="entry name" value="INTS5_N"/>
    <property type="match status" value="1"/>
</dbReference>
<sequence length="924" mass="105563">MEMKKHQEDQFAKLAVFLSETKQPFINVQTDQITHAMELLKVLPAAQDAVLEYYGKFFDYAISTYLKQLKVQPSWVESSNSSSRHEPPIIPPEVIENVTSIRDVLLRLVEEDHLVWAHVVLHWSYKLLGKVSKHYNVNEFARVPLGEMLRFWSQCSVAYILVDINNKTIAKMVKAEGERSVDPMIEIMLGYKSSSFEWVLAQIGDSFPSLVVMDMLLYGIKEMCSTKKFKCTEKLNSFIRIIDHLSLTYFDNIKDVVFKLFKLSLCEEHQKLTAENVMIVPFLLHMAMCSSTLLNSMLCENLTQITPELLNKLVPLYSQWKKYFDEKCSLLDILVKMLLNADRGIKHVFNLIFQLFGCEDPKFKTLKTGTQTLFEIFLAEIELTLNTSLLSPPIVKELLANLYTFKPYLLSTNVDVAQPAARLFNRVAIRDPECLLPYIATMLIESKNSTQLETLIEVLSFGSNMAYFNASLVYALAKTDVSLSNMWNNINTLISLESDLPDGISIYGVSSAVVSHLDKICRSMIESCHCGDMNSAHLLSFILSKVSEKLCMKELSVPKVLYCVKSAVLYFFTCLFKEKDEMFKLKACLRMNKFVNTVSYRSSIARTAAMKYILDGVLKEPFSLLFVMPDNRRNDYIIQPLEKTSLTGSFFQQEYNSMFGRKITLKFDKDGLHPKYKMPVFDAKSVRFNEQRLVSFLRSCYSSDECYSFEPTLDTVVSLALLVVQFVSPDVMYNGLPWPDEDFTKVTIERDVHIYHTITTKPILWTILGILAGHRPALCYCSVLLRAVCACLINHWGAVNHTKGKSKDNPQLLDDTVKLLNTMSLGQLLPKPLDVLGVIVRELTPQQILIMLRDCVWTYTRDNIPAPALFLRNNIGGMWRDTMAVSVPKPYSDSLRLTMIENISEFGDLYARLFTNSKEQSIET</sequence>
<dbReference type="PANTHER" id="PTHR31697">
    <property type="entry name" value="INTEGRATOR COMPLEX SUBUNIT 5"/>
    <property type="match status" value="1"/>
</dbReference>
<evidence type="ECO:0000313" key="5">
    <source>
        <dbReference type="RefSeq" id="XP_025404830.1"/>
    </source>
</evidence>
<gene>
    <name evidence="3" type="primary">Ints5</name>
    <name evidence="5" type="synonym">LOC112679297</name>
    <name evidence="3" type="ORF">g.81594</name>
</gene>
<evidence type="ECO:0000259" key="1">
    <source>
        <dbReference type="Pfam" id="PF14837"/>
    </source>
</evidence>
<dbReference type="RefSeq" id="XP_025404830.1">
    <property type="nucleotide sequence ID" value="XM_025549045.1"/>
</dbReference>
<dbReference type="PANTHER" id="PTHR31697:SF2">
    <property type="entry name" value="INTEGRATOR COMPLEX SUBUNIT 5"/>
    <property type="match status" value="1"/>
</dbReference>
<dbReference type="EMBL" id="GGMS01005616">
    <property type="protein sequence ID" value="MBY74819.1"/>
    <property type="molecule type" value="Transcribed_RNA"/>
</dbReference>
<accession>A0A2S2QAP0</accession>
<dbReference type="Pfam" id="PF14838">
    <property type="entry name" value="INTS5_C"/>
    <property type="match status" value="1"/>
</dbReference>
<name>A0A2S2QAP0_9HEMI</name>
<dbReference type="AlphaFoldDB" id="A0A2S2QAP0"/>
<reference evidence="3" key="1">
    <citation type="submission" date="2018-04" db="EMBL/GenBank/DDBJ databases">
        <title>Transcriptome assembly of Sipha flava.</title>
        <authorList>
            <person name="Scully E.D."/>
            <person name="Geib S.M."/>
            <person name="Palmer N.A."/>
            <person name="Koch K."/>
            <person name="Bradshaw J."/>
            <person name="Heng-Moss T."/>
            <person name="Sarath G."/>
        </authorList>
    </citation>
    <scope>NUCLEOTIDE SEQUENCE</scope>
</reference>